<evidence type="ECO:0000256" key="6">
    <source>
        <dbReference type="ARBA" id="ARBA00022777"/>
    </source>
</evidence>
<keyword evidence="7" id="KW-0902">Two-component regulatory system</keyword>
<proteinExistence type="predicted"/>
<dbReference type="InterPro" id="IPR003594">
    <property type="entry name" value="HATPase_dom"/>
</dbReference>
<evidence type="ECO:0000313" key="12">
    <source>
        <dbReference type="EMBL" id="ONK27901.1"/>
    </source>
</evidence>
<evidence type="ECO:0000313" key="11">
    <source>
        <dbReference type="EMBL" id="ONK26859.1"/>
    </source>
</evidence>
<accession>A0AB36JS09</accession>
<dbReference type="Gene3D" id="1.10.287.130">
    <property type="match status" value="1"/>
</dbReference>
<feature type="domain" description="Histidine kinase" evidence="10">
    <location>
        <begin position="338"/>
        <end position="552"/>
    </location>
</feature>
<name>A0AB36JS09_9STRE</name>
<dbReference type="Gene3D" id="3.30.565.10">
    <property type="entry name" value="Histidine kinase-like ATPase, C-terminal domain"/>
    <property type="match status" value="1"/>
</dbReference>
<dbReference type="GO" id="GO:0000155">
    <property type="term" value="F:phosphorelay sensor kinase activity"/>
    <property type="evidence" value="ECO:0007669"/>
    <property type="project" value="InterPro"/>
</dbReference>
<keyword evidence="8 9" id="KW-0472">Membrane</keyword>
<keyword evidence="5" id="KW-0808">Transferase</keyword>
<organism evidence="12 13">
    <name type="scientific">Streptococcus azizii</name>
    <dbReference type="NCBI Taxonomy" id="1579424"/>
    <lineage>
        <taxon>Bacteria</taxon>
        <taxon>Bacillati</taxon>
        <taxon>Bacillota</taxon>
        <taxon>Bacilli</taxon>
        <taxon>Lactobacillales</taxon>
        <taxon>Streptococcaceae</taxon>
        <taxon>Streptococcus</taxon>
    </lineage>
</organism>
<comment type="subcellular location">
    <subcellularLocation>
        <location evidence="2">Membrane</location>
    </subcellularLocation>
</comment>
<dbReference type="GO" id="GO:0004721">
    <property type="term" value="F:phosphoprotein phosphatase activity"/>
    <property type="evidence" value="ECO:0007669"/>
    <property type="project" value="TreeGrafter"/>
</dbReference>
<dbReference type="Pfam" id="PF02518">
    <property type="entry name" value="HATPase_c"/>
    <property type="match status" value="1"/>
</dbReference>
<evidence type="ECO:0000256" key="2">
    <source>
        <dbReference type="ARBA" id="ARBA00004370"/>
    </source>
</evidence>
<keyword evidence="9" id="KW-0812">Transmembrane</keyword>
<dbReference type="SMART" id="SM00387">
    <property type="entry name" value="HATPase_c"/>
    <property type="match status" value="1"/>
</dbReference>
<dbReference type="InterPro" id="IPR036097">
    <property type="entry name" value="HisK_dim/P_sf"/>
</dbReference>
<dbReference type="SUPFAM" id="SSF47384">
    <property type="entry name" value="Homodimeric domain of signal transducing histidine kinase"/>
    <property type="match status" value="1"/>
</dbReference>
<dbReference type="AlphaFoldDB" id="A0AB36JS09"/>
<dbReference type="PANTHER" id="PTHR45453:SF1">
    <property type="entry name" value="PHOSPHATE REGULON SENSOR PROTEIN PHOR"/>
    <property type="match status" value="1"/>
</dbReference>
<dbReference type="CDD" id="cd00082">
    <property type="entry name" value="HisKA"/>
    <property type="match status" value="1"/>
</dbReference>
<dbReference type="SUPFAM" id="SSF55874">
    <property type="entry name" value="ATPase domain of HSP90 chaperone/DNA topoisomerase II/histidine kinase"/>
    <property type="match status" value="1"/>
</dbReference>
<sequence length="558" mass="63354">MTKKIFRAIFLSTMGILLGTFLLTLGYLFHYFSDLQIAQLGTQTSLMAQAVEREGFHYLREVDNKELRVTWIAPDGAVLYDSEKAVKELDNHADREEVREALDLGNGQSIRQSDTLTKRLLYSAQRLADGSVLRLSLSQETIWVLLGQLTPWLGLLFLLSGLVSLLIAKRVSQKLLEPLEKLNLEKPFENDVYVELSPLLKRLEEHQTQLAEKEILLQQKREEFDTIISKMKEGMVIVDKKGRLVSYNSAAGQLLELERLNIGQVVPAFSRHIGLKELLEEGLAGQKAERIFEFGDRHNKVLIRPIWAEAEQTGAVILFFDVTEQHYLDKLRREFTATVSHELRTPLHILFGYSEMLQSGMTSPRDVQLFSTKIYQESKRMIQLVEDILQLAQLDEGGKIHKEVVDVTQLIEQVLVGLNEKMKQKNLSLTLVAETIYYRGNPTLLQSIIYNLCDNAIKYNKENGSMTVELSQYQDRLVLQVTDTGLGIADADKDRIFERFYRADKSRSKQVGGTGLGLSIVKYALQVHGATIDVESQLEQGTTMTVTFPRTGVCEKSE</sequence>
<dbReference type="PROSITE" id="PS50109">
    <property type="entry name" value="HIS_KIN"/>
    <property type="match status" value="1"/>
</dbReference>
<dbReference type="InterPro" id="IPR035965">
    <property type="entry name" value="PAS-like_dom_sf"/>
</dbReference>
<comment type="catalytic activity">
    <reaction evidence="1">
        <text>ATP + protein L-histidine = ADP + protein N-phospho-L-histidine.</text>
        <dbReference type="EC" id="2.7.13.3"/>
    </reaction>
</comment>
<dbReference type="GO" id="GO:0005886">
    <property type="term" value="C:plasma membrane"/>
    <property type="evidence" value="ECO:0007669"/>
    <property type="project" value="TreeGrafter"/>
</dbReference>
<keyword evidence="14" id="KW-1185">Reference proteome</keyword>
<dbReference type="SMART" id="SM00388">
    <property type="entry name" value="HisKA"/>
    <property type="match status" value="1"/>
</dbReference>
<dbReference type="Proteomes" id="UP000188600">
    <property type="component" value="Unassembled WGS sequence"/>
</dbReference>
<evidence type="ECO:0000256" key="1">
    <source>
        <dbReference type="ARBA" id="ARBA00000085"/>
    </source>
</evidence>
<feature type="transmembrane region" description="Helical" evidence="9">
    <location>
        <begin position="9"/>
        <end position="32"/>
    </location>
</feature>
<dbReference type="InterPro" id="IPR036890">
    <property type="entry name" value="HATPase_C_sf"/>
</dbReference>
<evidence type="ECO:0000256" key="3">
    <source>
        <dbReference type="ARBA" id="ARBA00012438"/>
    </source>
</evidence>
<dbReference type="PRINTS" id="PR00344">
    <property type="entry name" value="BCTRLSENSOR"/>
</dbReference>
<dbReference type="EMBL" id="MSPT01000007">
    <property type="protein sequence ID" value="ONK27901.1"/>
    <property type="molecule type" value="Genomic_DNA"/>
</dbReference>
<evidence type="ECO:0000256" key="4">
    <source>
        <dbReference type="ARBA" id="ARBA00022553"/>
    </source>
</evidence>
<protein>
    <recommendedName>
        <fullName evidence="3">histidine kinase</fullName>
        <ecNumber evidence="3">2.7.13.3</ecNumber>
    </recommendedName>
</protein>
<reference evidence="13 14" key="1">
    <citation type="submission" date="2016-12" db="EMBL/GenBank/DDBJ databases">
        <authorList>
            <person name="Gulvik C.A."/>
        </authorList>
    </citation>
    <scope>NUCLEOTIDE SEQUENCE [LARGE SCALE GENOMIC DNA]</scope>
    <source>
        <strain evidence="11 14">12-5202</strain>
        <strain evidence="12 13">12-5291</strain>
    </source>
</reference>
<dbReference type="Gene3D" id="3.30.450.20">
    <property type="entry name" value="PAS domain"/>
    <property type="match status" value="1"/>
</dbReference>
<dbReference type="InterPro" id="IPR003661">
    <property type="entry name" value="HisK_dim/P_dom"/>
</dbReference>
<evidence type="ECO:0000313" key="14">
    <source>
        <dbReference type="Proteomes" id="UP000188946"/>
    </source>
</evidence>
<evidence type="ECO:0000256" key="7">
    <source>
        <dbReference type="ARBA" id="ARBA00023012"/>
    </source>
</evidence>
<dbReference type="GO" id="GO:0016036">
    <property type="term" value="P:cellular response to phosphate starvation"/>
    <property type="evidence" value="ECO:0007669"/>
    <property type="project" value="TreeGrafter"/>
</dbReference>
<dbReference type="EC" id="2.7.13.3" evidence="3"/>
<gene>
    <name evidence="11" type="ORF">BVE84_08680</name>
    <name evidence="12" type="ORF">BVE86_04365</name>
</gene>
<dbReference type="RefSeq" id="WP_076996630.1">
    <property type="nucleotide sequence ID" value="NZ_MSPR01000019.1"/>
</dbReference>
<dbReference type="Proteomes" id="UP000188946">
    <property type="component" value="Unassembled WGS sequence"/>
</dbReference>
<comment type="caution">
    <text evidence="12">The sequence shown here is derived from an EMBL/GenBank/DDBJ whole genome shotgun (WGS) entry which is preliminary data.</text>
</comment>
<evidence type="ECO:0000256" key="8">
    <source>
        <dbReference type="ARBA" id="ARBA00023136"/>
    </source>
</evidence>
<evidence type="ECO:0000256" key="5">
    <source>
        <dbReference type="ARBA" id="ARBA00022679"/>
    </source>
</evidence>
<evidence type="ECO:0000256" key="9">
    <source>
        <dbReference type="SAM" id="Phobius"/>
    </source>
</evidence>
<dbReference type="CDD" id="cd00075">
    <property type="entry name" value="HATPase"/>
    <property type="match status" value="1"/>
</dbReference>
<dbReference type="InterPro" id="IPR005467">
    <property type="entry name" value="His_kinase_dom"/>
</dbReference>
<dbReference type="InterPro" id="IPR004358">
    <property type="entry name" value="Sig_transdc_His_kin-like_C"/>
</dbReference>
<dbReference type="Pfam" id="PF00512">
    <property type="entry name" value="HisKA"/>
    <property type="match status" value="1"/>
</dbReference>
<keyword evidence="9" id="KW-1133">Transmembrane helix</keyword>
<dbReference type="FunFam" id="1.10.287.130:FF:000001">
    <property type="entry name" value="Two-component sensor histidine kinase"/>
    <property type="match status" value="1"/>
</dbReference>
<dbReference type="EMBL" id="MSPR01000019">
    <property type="protein sequence ID" value="ONK26859.1"/>
    <property type="molecule type" value="Genomic_DNA"/>
</dbReference>
<dbReference type="PANTHER" id="PTHR45453">
    <property type="entry name" value="PHOSPHATE REGULON SENSOR PROTEIN PHOR"/>
    <property type="match status" value="1"/>
</dbReference>
<dbReference type="SUPFAM" id="SSF55785">
    <property type="entry name" value="PYP-like sensor domain (PAS domain)"/>
    <property type="match status" value="1"/>
</dbReference>
<dbReference type="InterPro" id="IPR050351">
    <property type="entry name" value="BphY/WalK/GraS-like"/>
</dbReference>
<evidence type="ECO:0000313" key="13">
    <source>
        <dbReference type="Proteomes" id="UP000188600"/>
    </source>
</evidence>
<keyword evidence="6" id="KW-0418">Kinase</keyword>
<evidence type="ECO:0000259" key="10">
    <source>
        <dbReference type="PROSITE" id="PS50109"/>
    </source>
</evidence>
<keyword evidence="4" id="KW-0597">Phosphoprotein</keyword>
<dbReference type="FunFam" id="3.30.565.10:FF:000006">
    <property type="entry name" value="Sensor histidine kinase WalK"/>
    <property type="match status" value="1"/>
</dbReference>